<keyword evidence="3" id="KW-0964">Secreted</keyword>
<dbReference type="GO" id="GO:0005576">
    <property type="term" value="C:extracellular region"/>
    <property type="evidence" value="ECO:0007669"/>
    <property type="project" value="UniProtKB-SubCell"/>
</dbReference>
<dbReference type="SUPFAM" id="SSF57277">
    <property type="entry name" value="Granulin repeat"/>
    <property type="match status" value="1"/>
</dbReference>
<evidence type="ECO:0000313" key="6">
    <source>
        <dbReference type="Proteomes" id="UP000050761"/>
    </source>
</evidence>
<name>A0A8L8JWV1_HELPZ</name>
<dbReference type="InterPro" id="IPR039036">
    <property type="entry name" value="Granulin_fam"/>
</dbReference>
<dbReference type="SMART" id="SM00277">
    <property type="entry name" value="GRAN"/>
    <property type="match status" value="3"/>
</dbReference>
<dbReference type="PANTHER" id="PTHR12274">
    <property type="entry name" value="GRANULIN"/>
    <property type="match status" value="1"/>
</dbReference>
<reference evidence="7" key="1">
    <citation type="submission" date="2019-09" db="UniProtKB">
        <authorList>
            <consortium name="WormBaseParasite"/>
        </authorList>
    </citation>
    <scope>IDENTIFICATION</scope>
</reference>
<keyword evidence="4" id="KW-1015">Disulfide bond</keyword>
<evidence type="ECO:0000256" key="3">
    <source>
        <dbReference type="ARBA" id="ARBA00022525"/>
    </source>
</evidence>
<dbReference type="InterPro" id="IPR037277">
    <property type="entry name" value="Granulin_sf"/>
</dbReference>
<comment type="similarity">
    <text evidence="2">Belongs to the granulin family.</text>
</comment>
<evidence type="ECO:0000259" key="5">
    <source>
        <dbReference type="PROSITE" id="PS00799"/>
    </source>
</evidence>
<feature type="domain" description="Granulins" evidence="5">
    <location>
        <begin position="78"/>
        <end position="91"/>
    </location>
</feature>
<dbReference type="WBParaSite" id="HPBE_0000789201-mRNA-1">
    <property type="protein sequence ID" value="HPBE_0000789201-mRNA-1"/>
    <property type="gene ID" value="HPBE_0000789201"/>
</dbReference>
<protein>
    <submittedName>
        <fullName evidence="7">Granulin b</fullName>
    </submittedName>
</protein>
<accession>A0A8L8JWV1</accession>
<evidence type="ECO:0000256" key="1">
    <source>
        <dbReference type="ARBA" id="ARBA00004613"/>
    </source>
</evidence>
<proteinExistence type="inferred from homology"/>
<dbReference type="Gene3D" id="2.10.25.160">
    <property type="entry name" value="Granulin"/>
    <property type="match status" value="3"/>
</dbReference>
<evidence type="ECO:0000256" key="2">
    <source>
        <dbReference type="ARBA" id="ARBA00010093"/>
    </source>
</evidence>
<comment type="subcellular location">
    <subcellularLocation>
        <location evidence="1">Secreted</location>
    </subcellularLocation>
</comment>
<evidence type="ECO:0000256" key="4">
    <source>
        <dbReference type="ARBA" id="ARBA00023157"/>
    </source>
</evidence>
<evidence type="ECO:0000313" key="7">
    <source>
        <dbReference type="WBParaSite" id="HPBE_0000789201-mRNA-1"/>
    </source>
</evidence>
<dbReference type="InterPro" id="IPR000118">
    <property type="entry name" value="Granulin"/>
</dbReference>
<dbReference type="PANTHER" id="PTHR12274:SF3">
    <property type="entry name" value="PROGRANULIN"/>
    <property type="match status" value="1"/>
</dbReference>
<organism evidence="6 7">
    <name type="scientific">Heligmosomoides polygyrus</name>
    <name type="common">Parasitic roundworm</name>
    <dbReference type="NCBI Taxonomy" id="6339"/>
    <lineage>
        <taxon>Eukaryota</taxon>
        <taxon>Metazoa</taxon>
        <taxon>Ecdysozoa</taxon>
        <taxon>Nematoda</taxon>
        <taxon>Chromadorea</taxon>
        <taxon>Rhabditida</taxon>
        <taxon>Rhabditina</taxon>
        <taxon>Rhabditomorpha</taxon>
        <taxon>Strongyloidea</taxon>
        <taxon>Heligmosomidae</taxon>
        <taxon>Heligmosomoides</taxon>
    </lineage>
</organism>
<dbReference type="PROSITE" id="PS00799">
    <property type="entry name" value="GRANULINS"/>
    <property type="match status" value="2"/>
</dbReference>
<dbReference type="Proteomes" id="UP000050761">
    <property type="component" value="Unassembled WGS sequence"/>
</dbReference>
<dbReference type="Pfam" id="PF00396">
    <property type="entry name" value="Granulin"/>
    <property type="match status" value="3"/>
</dbReference>
<keyword evidence="6" id="KW-1185">Reference proteome</keyword>
<dbReference type="AlphaFoldDB" id="A0A8L8JWV1"/>
<sequence>LHCLNSTARPISRASTCLLHSGYWNDISSVGWDDLLPFACLPYPFFFPILSPLECTFQKISVKDGEWGCCPFPNAVCCADNIHCCPEDTTCDRGRRDHMPRPKKQVPERRPFRSGSTCCLLVSGRYGCCPVEGANCCADHLHCCPRGFSCDASGQRCIQEKVIGSYRKFPGTPIRSKPAVDMHNAEQEDDVDDELEPISCGYGTTCPASSTCCKVSSLGRIHHMCCPLQNAVCCEEVCCPAGYHCRQNGRCEKRALRDFFGDIDF</sequence>
<feature type="domain" description="Granulins" evidence="5">
    <location>
        <begin position="137"/>
        <end position="150"/>
    </location>
</feature>